<dbReference type="RefSeq" id="XP_025413737.1">
    <property type="nucleotide sequence ID" value="XM_025557952.1"/>
</dbReference>
<gene>
    <name evidence="5" type="primary">LOC112685906</name>
    <name evidence="3" type="ORF">g.124451</name>
</gene>
<keyword evidence="4" id="KW-1185">Reference proteome</keyword>
<evidence type="ECO:0000313" key="3">
    <source>
        <dbReference type="EMBL" id="MBY72965.1"/>
    </source>
</evidence>
<sequence length="181" mass="21306">MDIIRRFYSKKSEVTTSSGPASETGGVLPIDLEGRHRFVRQRLTNMTDEERAFRRKFLHDQHIHEDEPVVVPEIYQELYNPIRRAYRMPMDAFQEFLAPRIGERTAFNVRFVTGKVMMGIVATYVITYYFLYNTNTWERKSGWRVHESRSQCVPGDPDFPRTSDRHLPKHYADRGFSSSPI</sequence>
<keyword evidence="2" id="KW-1133">Transmembrane helix</keyword>
<dbReference type="PANTHER" id="PTHR21106:SF2">
    <property type="entry name" value="NADH DEHYDROGENASE [UBIQUINONE] 1 BETA SUBCOMPLEX SUBUNIT 6"/>
    <property type="match status" value="1"/>
</dbReference>
<dbReference type="EMBL" id="GGMS01003762">
    <property type="protein sequence ID" value="MBY72965.1"/>
    <property type="molecule type" value="Transcribed_RNA"/>
</dbReference>
<dbReference type="PANTHER" id="PTHR21106">
    <property type="entry name" value="NADH DEHYDROGENASE [UBIQUINONE] 1 BETA SUBCOMPLEX SUBUNIT 6"/>
    <property type="match status" value="1"/>
</dbReference>
<dbReference type="Pfam" id="PF09782">
    <property type="entry name" value="NDUF_B6"/>
    <property type="match status" value="1"/>
</dbReference>
<evidence type="ECO:0000313" key="4">
    <source>
        <dbReference type="Proteomes" id="UP000694846"/>
    </source>
</evidence>
<evidence type="ECO:0000256" key="2">
    <source>
        <dbReference type="SAM" id="Phobius"/>
    </source>
</evidence>
<dbReference type="AlphaFoldDB" id="A0A2S2Q5D0"/>
<proteinExistence type="predicted"/>
<dbReference type="Proteomes" id="UP000694846">
    <property type="component" value="Unplaced"/>
</dbReference>
<feature type="compositionally biased region" description="Basic and acidic residues" evidence="1">
    <location>
        <begin position="158"/>
        <end position="173"/>
    </location>
</feature>
<feature type="transmembrane region" description="Helical" evidence="2">
    <location>
        <begin position="109"/>
        <end position="131"/>
    </location>
</feature>
<dbReference type="GeneID" id="112685906"/>
<protein>
    <submittedName>
        <fullName evidence="5">Uncharacterized protein LOC112685906</fullName>
    </submittedName>
</protein>
<keyword evidence="2" id="KW-0812">Transmembrane</keyword>
<dbReference type="InterPro" id="IPR019174">
    <property type="entry name" value="NADH_DH_b-subcmplx_su6"/>
</dbReference>
<dbReference type="CTD" id="34925"/>
<evidence type="ECO:0000313" key="5">
    <source>
        <dbReference type="RefSeq" id="XP_025413737.1"/>
    </source>
</evidence>
<organism evidence="3">
    <name type="scientific">Sipha flava</name>
    <name type="common">yellow sugarcane aphid</name>
    <dbReference type="NCBI Taxonomy" id="143950"/>
    <lineage>
        <taxon>Eukaryota</taxon>
        <taxon>Metazoa</taxon>
        <taxon>Ecdysozoa</taxon>
        <taxon>Arthropoda</taxon>
        <taxon>Hexapoda</taxon>
        <taxon>Insecta</taxon>
        <taxon>Pterygota</taxon>
        <taxon>Neoptera</taxon>
        <taxon>Paraneoptera</taxon>
        <taxon>Hemiptera</taxon>
        <taxon>Sternorrhyncha</taxon>
        <taxon>Aphidomorpha</taxon>
        <taxon>Aphidoidea</taxon>
        <taxon>Aphididae</taxon>
        <taxon>Sipha</taxon>
    </lineage>
</organism>
<dbReference type="OrthoDB" id="5824032at2759"/>
<keyword evidence="2" id="KW-0472">Membrane</keyword>
<feature type="region of interest" description="Disordered" evidence="1">
    <location>
        <begin position="149"/>
        <end position="181"/>
    </location>
</feature>
<dbReference type="GO" id="GO:0006120">
    <property type="term" value="P:mitochondrial electron transport, NADH to ubiquinone"/>
    <property type="evidence" value="ECO:0007669"/>
    <property type="project" value="InterPro"/>
</dbReference>
<reference evidence="3" key="1">
    <citation type="submission" date="2018-04" db="EMBL/GenBank/DDBJ databases">
        <title>Transcriptome assembly of Sipha flava.</title>
        <authorList>
            <person name="Scully E.D."/>
            <person name="Geib S.M."/>
            <person name="Palmer N.A."/>
            <person name="Koch K."/>
            <person name="Bradshaw J."/>
            <person name="Heng-Moss T."/>
            <person name="Sarath G."/>
        </authorList>
    </citation>
    <scope>NUCLEOTIDE SEQUENCE</scope>
</reference>
<evidence type="ECO:0000256" key="1">
    <source>
        <dbReference type="SAM" id="MobiDB-lite"/>
    </source>
</evidence>
<dbReference type="GO" id="GO:0005739">
    <property type="term" value="C:mitochondrion"/>
    <property type="evidence" value="ECO:0007669"/>
    <property type="project" value="GOC"/>
</dbReference>
<accession>A0A2S2Q5D0</accession>
<name>A0A2S2Q5D0_9HEMI</name>
<reference evidence="5" key="2">
    <citation type="submission" date="2025-04" db="UniProtKB">
        <authorList>
            <consortium name="RefSeq"/>
        </authorList>
    </citation>
    <scope>IDENTIFICATION</scope>
    <source>
        <tissue evidence="5">Whole body</tissue>
    </source>
</reference>